<reference evidence="2 3" key="1">
    <citation type="submission" date="2019-04" db="EMBL/GenBank/DDBJ databases">
        <title>Pedobacter sp. RP-3-22 sp. nov., isolated from Arctic soil.</title>
        <authorList>
            <person name="Dahal R.H."/>
            <person name="Kim D.-U."/>
        </authorList>
    </citation>
    <scope>NUCLEOTIDE SEQUENCE [LARGE SCALE GENOMIC DNA]</scope>
    <source>
        <strain evidence="2 3">RP-3-22</strain>
    </source>
</reference>
<keyword evidence="1" id="KW-1133">Transmembrane helix</keyword>
<name>A0A4U1CK86_9SPHI</name>
<evidence type="ECO:0000313" key="2">
    <source>
        <dbReference type="EMBL" id="TKC06599.1"/>
    </source>
</evidence>
<organism evidence="2 3">
    <name type="scientific">Pedobacter polaris</name>
    <dbReference type="NCBI Taxonomy" id="2571273"/>
    <lineage>
        <taxon>Bacteria</taxon>
        <taxon>Pseudomonadati</taxon>
        <taxon>Bacteroidota</taxon>
        <taxon>Sphingobacteriia</taxon>
        <taxon>Sphingobacteriales</taxon>
        <taxon>Sphingobacteriaceae</taxon>
        <taxon>Pedobacter</taxon>
    </lineage>
</organism>
<evidence type="ECO:0000313" key="3">
    <source>
        <dbReference type="Proteomes" id="UP000309488"/>
    </source>
</evidence>
<feature type="transmembrane region" description="Helical" evidence="1">
    <location>
        <begin position="6"/>
        <end position="27"/>
    </location>
</feature>
<feature type="transmembrane region" description="Helical" evidence="1">
    <location>
        <begin position="39"/>
        <end position="57"/>
    </location>
</feature>
<accession>A0A4U1CK86</accession>
<keyword evidence="1" id="KW-0812">Transmembrane</keyword>
<keyword evidence="1" id="KW-0472">Membrane</keyword>
<comment type="caution">
    <text evidence="2">The sequence shown here is derived from an EMBL/GenBank/DDBJ whole genome shotgun (WGS) entry which is preliminary data.</text>
</comment>
<dbReference type="EMBL" id="SWBR01000004">
    <property type="protein sequence ID" value="TKC06599.1"/>
    <property type="molecule type" value="Genomic_DNA"/>
</dbReference>
<dbReference type="AlphaFoldDB" id="A0A4U1CK86"/>
<dbReference type="Proteomes" id="UP000309488">
    <property type="component" value="Unassembled WGS sequence"/>
</dbReference>
<dbReference type="RefSeq" id="WP_136842733.1">
    <property type="nucleotide sequence ID" value="NZ_SWBR01000004.1"/>
</dbReference>
<evidence type="ECO:0000256" key="1">
    <source>
        <dbReference type="SAM" id="Phobius"/>
    </source>
</evidence>
<gene>
    <name evidence="2" type="ORF">FA048_15445</name>
</gene>
<keyword evidence="3" id="KW-1185">Reference proteome</keyword>
<dbReference type="OrthoDB" id="1377073at2"/>
<proteinExistence type="predicted"/>
<protein>
    <submittedName>
        <fullName evidence="2">Uncharacterized protein</fullName>
    </submittedName>
</protein>
<sequence length="182" mass="20889">MENLLFLILVIIFISALLSIPTLIAYFIFRLIRKTKYKYIGIICLIIAPLFTIHTLYSATYPADEFFYQEFKVVTLKEAPKSAIIVRKSASYPDFQGDYISVSMIKLSQSDYLNLYNNLVKDKQVNILGELVGSAEFTEVAGEHEKLIKHTFTRKVTGRELSHYSISFLNDKKTVIINVVNF</sequence>